<feature type="region of interest" description="Disordered" evidence="1">
    <location>
        <begin position="39"/>
        <end position="58"/>
    </location>
</feature>
<gene>
    <name evidence="2" type="ORF">HJG59_010085</name>
</gene>
<feature type="region of interest" description="Disordered" evidence="1">
    <location>
        <begin position="1"/>
        <end position="33"/>
    </location>
</feature>
<protein>
    <submittedName>
        <fullName evidence="2">Uncharacterized protein</fullName>
    </submittedName>
</protein>
<sequence>MEGPPLPVDSVRRPSYRPLPQAVPPPAVWGRRFPSQTLAEPSWSQAGISPLGSLPPRTLPPPKSWVQCLLSHSNASNEGPSRRPRCGQVGTGKGLVCSSLSSPSQVRGPPGQGGPGSPLRVSGRVCVWDFSFVSFTCSPPARTPIHPASNPLPRMSRAYLFSEGDYFSKRKENLVNDFKPNRFSFLSFFNPLYPLSHHPLQGLRPWIIFSCACIKIKSKGGVSF</sequence>
<dbReference type="Proteomes" id="UP000550707">
    <property type="component" value="Unassembled WGS sequence"/>
</dbReference>
<reference evidence="2 3" key="1">
    <citation type="journal article" date="2020" name="Nature">
        <title>Six reference-quality genomes reveal evolution of bat adaptations.</title>
        <authorList>
            <person name="Jebb D."/>
            <person name="Huang Z."/>
            <person name="Pippel M."/>
            <person name="Hughes G.M."/>
            <person name="Lavrichenko K."/>
            <person name="Devanna P."/>
            <person name="Winkler S."/>
            <person name="Jermiin L.S."/>
            <person name="Skirmuntt E.C."/>
            <person name="Katzourakis A."/>
            <person name="Burkitt-Gray L."/>
            <person name="Ray D.A."/>
            <person name="Sullivan K.A.M."/>
            <person name="Roscito J.G."/>
            <person name="Kirilenko B.M."/>
            <person name="Davalos L.M."/>
            <person name="Corthals A.P."/>
            <person name="Power M.L."/>
            <person name="Jones G."/>
            <person name="Ransome R.D."/>
            <person name="Dechmann D.K.N."/>
            <person name="Locatelli A.G."/>
            <person name="Puechmaille S.J."/>
            <person name="Fedrigo O."/>
            <person name="Jarvis E.D."/>
            <person name="Hiller M."/>
            <person name="Vernes S.C."/>
            <person name="Myers E.W."/>
            <person name="Teeling E.C."/>
        </authorList>
    </citation>
    <scope>NUCLEOTIDE SEQUENCE [LARGE SCALE GENOMIC DNA]</scope>
    <source>
        <strain evidence="2">MMolMol1</strain>
        <tissue evidence="2">Muscle</tissue>
    </source>
</reference>
<dbReference type="AlphaFoldDB" id="A0A7J8BYL1"/>
<organism evidence="2 3">
    <name type="scientific">Molossus molossus</name>
    <name type="common">Pallas' mastiff bat</name>
    <name type="synonym">Vespertilio molossus</name>
    <dbReference type="NCBI Taxonomy" id="27622"/>
    <lineage>
        <taxon>Eukaryota</taxon>
        <taxon>Metazoa</taxon>
        <taxon>Chordata</taxon>
        <taxon>Craniata</taxon>
        <taxon>Vertebrata</taxon>
        <taxon>Euteleostomi</taxon>
        <taxon>Mammalia</taxon>
        <taxon>Eutheria</taxon>
        <taxon>Laurasiatheria</taxon>
        <taxon>Chiroptera</taxon>
        <taxon>Yangochiroptera</taxon>
        <taxon>Molossidae</taxon>
        <taxon>Molossus</taxon>
    </lineage>
</organism>
<keyword evidence="3" id="KW-1185">Reference proteome</keyword>
<comment type="caution">
    <text evidence="2">The sequence shown here is derived from an EMBL/GenBank/DDBJ whole genome shotgun (WGS) entry which is preliminary data.</text>
</comment>
<accession>A0A7J8BYL1</accession>
<name>A0A7J8BYL1_MOLMO</name>
<evidence type="ECO:0000256" key="1">
    <source>
        <dbReference type="SAM" id="MobiDB-lite"/>
    </source>
</evidence>
<evidence type="ECO:0000313" key="2">
    <source>
        <dbReference type="EMBL" id="KAF6403687.1"/>
    </source>
</evidence>
<evidence type="ECO:0000313" key="3">
    <source>
        <dbReference type="Proteomes" id="UP000550707"/>
    </source>
</evidence>
<feature type="region of interest" description="Disordered" evidence="1">
    <location>
        <begin position="97"/>
        <end position="118"/>
    </location>
</feature>
<dbReference type="EMBL" id="JACASF010000022">
    <property type="protein sequence ID" value="KAF6403687.1"/>
    <property type="molecule type" value="Genomic_DNA"/>
</dbReference>
<proteinExistence type="predicted"/>
<dbReference type="InParanoid" id="A0A7J8BYL1"/>